<dbReference type="AlphaFoldDB" id="A0A9P1CF13"/>
<dbReference type="EMBL" id="CAMXCT020001424">
    <property type="protein sequence ID" value="CAL1143327.1"/>
    <property type="molecule type" value="Genomic_DNA"/>
</dbReference>
<feature type="compositionally biased region" description="Basic and acidic residues" evidence="1">
    <location>
        <begin position="70"/>
        <end position="85"/>
    </location>
</feature>
<feature type="compositionally biased region" description="Low complexity" evidence="1">
    <location>
        <begin position="537"/>
        <end position="546"/>
    </location>
</feature>
<name>A0A9P1CF13_9DINO</name>
<keyword evidence="5" id="KW-1185">Reference proteome</keyword>
<reference evidence="3" key="2">
    <citation type="submission" date="2024-04" db="EMBL/GenBank/DDBJ databases">
        <authorList>
            <person name="Chen Y."/>
            <person name="Shah S."/>
            <person name="Dougan E. K."/>
            <person name="Thang M."/>
            <person name="Chan C."/>
        </authorList>
    </citation>
    <scope>NUCLEOTIDE SEQUENCE [LARGE SCALE GENOMIC DNA]</scope>
</reference>
<evidence type="ECO:0000256" key="1">
    <source>
        <dbReference type="SAM" id="MobiDB-lite"/>
    </source>
</evidence>
<feature type="compositionally biased region" description="Low complexity" evidence="1">
    <location>
        <begin position="362"/>
        <end position="377"/>
    </location>
</feature>
<feature type="region of interest" description="Disordered" evidence="1">
    <location>
        <begin position="167"/>
        <end position="295"/>
    </location>
</feature>
<feature type="compositionally biased region" description="Basic and acidic residues" evidence="1">
    <location>
        <begin position="522"/>
        <end position="532"/>
    </location>
</feature>
<accession>A0A9P1CF13</accession>
<dbReference type="Proteomes" id="UP001152797">
    <property type="component" value="Unassembled WGS sequence"/>
</dbReference>
<feature type="region of interest" description="Disordered" evidence="1">
    <location>
        <begin position="1"/>
        <end position="85"/>
    </location>
</feature>
<sequence>MPRLRAFFASREANLPSKQSEADLPEKPTSAQDLADVQDEVTDGGHQVASKAADSESDSGDSWPPLDAGDEAREGDRADLNSCEKLEADLPELATDVADVADVPLSDGGHQVASKAADSESDSGESWPPLDAGEARESDRVDLKSCEKLEVDLPELAADVADVADVPLSDGGHQVASKAADSESCLDCDSGESWPPLDAGEEARESDKADVNREEARASDRADVNSDSDESWPPLDAVNQSEMLETDVAEAPTVPDVAEAPTVPDVQVSDLQGAEAQGDGADSNSESGDSLPPLEFIPKSEQENVEVLGPGDLVQLVDLRMTDLNGEQGYILRLVPGHKEERVEVKMLSTGKMLSVKRSNVRSVAAQQERSQRSSRAPRSRSEPRPLRRGDEVVVQGLTKAVEYNGQRALVTEIESAPGRVTVELLRSGRQMSLRRDKLRVMVELSETEDEDDEDLTDLPPLRCIRPKMTAESKFQIGQKVWLHMKQKPEYHGQQVFVLPSDPLKTVGVMATVQLSNGKRIITKESHLKEEPPEPLSGSKGSTGSKVKGRKKREI</sequence>
<comment type="caution">
    <text evidence="2">The sequence shown here is derived from an EMBL/GenBank/DDBJ whole genome shotgun (WGS) entry which is preliminary data.</text>
</comment>
<gene>
    <name evidence="2" type="ORF">C1SCF055_LOCUS16977</name>
</gene>
<dbReference type="EMBL" id="CAMXCT010001424">
    <property type="protein sequence ID" value="CAI3989952.1"/>
    <property type="molecule type" value="Genomic_DNA"/>
</dbReference>
<feature type="region of interest" description="Disordered" evidence="1">
    <location>
        <begin position="97"/>
        <end position="141"/>
    </location>
</feature>
<feature type="compositionally biased region" description="Basic and acidic residues" evidence="1">
    <location>
        <begin position="201"/>
        <end position="224"/>
    </location>
</feature>
<dbReference type="EMBL" id="CAMXCT030001424">
    <property type="protein sequence ID" value="CAL4777264.1"/>
    <property type="molecule type" value="Genomic_DNA"/>
</dbReference>
<proteinExistence type="predicted"/>
<protein>
    <submittedName>
        <fullName evidence="4">J domain-containing protein</fullName>
    </submittedName>
</protein>
<reference evidence="2" key="1">
    <citation type="submission" date="2022-10" db="EMBL/GenBank/DDBJ databases">
        <authorList>
            <person name="Chen Y."/>
            <person name="Dougan E. K."/>
            <person name="Chan C."/>
            <person name="Rhodes N."/>
            <person name="Thang M."/>
        </authorList>
    </citation>
    <scope>NUCLEOTIDE SEQUENCE</scope>
</reference>
<feature type="region of interest" description="Disordered" evidence="1">
    <location>
        <begin position="520"/>
        <end position="555"/>
    </location>
</feature>
<evidence type="ECO:0000313" key="5">
    <source>
        <dbReference type="Proteomes" id="UP001152797"/>
    </source>
</evidence>
<feature type="region of interest" description="Disordered" evidence="1">
    <location>
        <begin position="358"/>
        <end position="390"/>
    </location>
</feature>
<feature type="compositionally biased region" description="Basic and acidic residues" evidence="1">
    <location>
        <begin position="380"/>
        <end position="390"/>
    </location>
</feature>
<organism evidence="2">
    <name type="scientific">Cladocopium goreaui</name>
    <dbReference type="NCBI Taxonomy" id="2562237"/>
    <lineage>
        <taxon>Eukaryota</taxon>
        <taxon>Sar</taxon>
        <taxon>Alveolata</taxon>
        <taxon>Dinophyceae</taxon>
        <taxon>Suessiales</taxon>
        <taxon>Symbiodiniaceae</taxon>
        <taxon>Cladocopium</taxon>
    </lineage>
</organism>
<evidence type="ECO:0000313" key="3">
    <source>
        <dbReference type="EMBL" id="CAL1143327.1"/>
    </source>
</evidence>
<evidence type="ECO:0000313" key="2">
    <source>
        <dbReference type="EMBL" id="CAI3989952.1"/>
    </source>
</evidence>
<dbReference type="OrthoDB" id="10621538at2759"/>
<evidence type="ECO:0000313" key="4">
    <source>
        <dbReference type="EMBL" id="CAL4777264.1"/>
    </source>
</evidence>